<dbReference type="InterPro" id="IPR017771">
    <property type="entry name" value="Cyanamide_hydratase_HD"/>
</dbReference>
<dbReference type="PROSITE" id="PS51831">
    <property type="entry name" value="HD"/>
    <property type="match status" value="1"/>
</dbReference>
<reference evidence="3 4" key="1">
    <citation type="journal article" date="2016" name="Mol. Biol. Evol.">
        <title>Comparative Genomics of Early-Diverging Mushroom-Forming Fungi Provides Insights into the Origins of Lignocellulose Decay Capabilities.</title>
        <authorList>
            <person name="Nagy L.G."/>
            <person name="Riley R."/>
            <person name="Tritt A."/>
            <person name="Adam C."/>
            <person name="Daum C."/>
            <person name="Floudas D."/>
            <person name="Sun H."/>
            <person name="Yadav J.S."/>
            <person name="Pangilinan J."/>
            <person name="Larsson K.H."/>
            <person name="Matsuura K."/>
            <person name="Barry K."/>
            <person name="Labutti K."/>
            <person name="Kuo R."/>
            <person name="Ohm R.A."/>
            <person name="Bhattacharya S.S."/>
            <person name="Shirouzu T."/>
            <person name="Yoshinaga Y."/>
            <person name="Martin F.M."/>
            <person name="Grigoriev I.V."/>
            <person name="Hibbett D.S."/>
        </authorList>
    </citation>
    <scope>NUCLEOTIDE SEQUENCE [LARGE SCALE GENOMIC DNA]</scope>
    <source>
        <strain evidence="3 4">HHB9708</strain>
    </source>
</reference>
<proteinExistence type="predicted"/>
<feature type="domain" description="HD" evidence="2">
    <location>
        <begin position="70"/>
        <end position="179"/>
    </location>
</feature>
<dbReference type="Proteomes" id="UP000076722">
    <property type="component" value="Unassembled WGS sequence"/>
</dbReference>
<gene>
    <name evidence="3" type="ORF">SISNIDRAFT_483917</name>
</gene>
<organism evidence="3 4">
    <name type="scientific">Sistotremastrum niveocremeum HHB9708</name>
    <dbReference type="NCBI Taxonomy" id="1314777"/>
    <lineage>
        <taxon>Eukaryota</taxon>
        <taxon>Fungi</taxon>
        <taxon>Dikarya</taxon>
        <taxon>Basidiomycota</taxon>
        <taxon>Agaricomycotina</taxon>
        <taxon>Agaricomycetes</taxon>
        <taxon>Sistotremastrales</taxon>
        <taxon>Sistotremastraceae</taxon>
        <taxon>Sertulicium</taxon>
        <taxon>Sertulicium niveocremeum</taxon>
    </lineage>
</organism>
<dbReference type="Gene3D" id="1.10.3210.10">
    <property type="entry name" value="Hypothetical protein af1432"/>
    <property type="match status" value="1"/>
</dbReference>
<feature type="region of interest" description="Disordered" evidence="1">
    <location>
        <begin position="21"/>
        <end position="44"/>
    </location>
</feature>
<evidence type="ECO:0000259" key="2">
    <source>
        <dbReference type="PROSITE" id="PS51831"/>
    </source>
</evidence>
<protein>
    <submittedName>
        <fullName evidence="3">Cyanamide hydratase</fullName>
    </submittedName>
</protein>
<dbReference type="SUPFAM" id="SSF109604">
    <property type="entry name" value="HD-domain/PDEase-like"/>
    <property type="match status" value="1"/>
</dbReference>
<dbReference type="NCBIfam" id="TIGR03401">
    <property type="entry name" value="cyanamide_fam"/>
    <property type="match status" value="1"/>
</dbReference>
<dbReference type="AlphaFoldDB" id="A0A164X713"/>
<sequence length="254" mass="28506">MATDRFDVDDEIHGWRAVPRDPDVLFKDHPTASGPSPKQDPFQFDDIARPQSELVRKTFEFAKSALDTPTFNHSNRCFTYGAALVKTHFPEWKFDEETYYLSCLLHDIGTADAYLTTTRMSFEFKGGIVARDFLIQNGAPEDQADAVCEAIIRHQDLPAGGNITQNGCVLQLSTLIDNLGSRAELLHDNLFQSTVAAFPRQGWSEAFAQVILKEDGIKPWCHTTVFEKPNWRKGDSSNFADGVRANTKTGARFE</sequence>
<name>A0A164X713_9AGAM</name>
<dbReference type="CDD" id="cd00077">
    <property type="entry name" value="HDc"/>
    <property type="match status" value="1"/>
</dbReference>
<dbReference type="InterPro" id="IPR003607">
    <property type="entry name" value="HD/PDEase_dom"/>
</dbReference>
<evidence type="ECO:0000313" key="3">
    <source>
        <dbReference type="EMBL" id="KZS95696.1"/>
    </source>
</evidence>
<dbReference type="Pfam" id="PF01966">
    <property type="entry name" value="HD"/>
    <property type="match status" value="1"/>
</dbReference>
<keyword evidence="4" id="KW-1185">Reference proteome</keyword>
<dbReference type="InterPro" id="IPR006674">
    <property type="entry name" value="HD_domain"/>
</dbReference>
<dbReference type="PANTHER" id="PTHR35569">
    <property type="entry name" value="CYANAMIDE HYDRATASE DDI2-RELATED"/>
    <property type="match status" value="1"/>
</dbReference>
<dbReference type="OrthoDB" id="10033309at2759"/>
<dbReference type="EMBL" id="KV419401">
    <property type="protein sequence ID" value="KZS95696.1"/>
    <property type="molecule type" value="Genomic_DNA"/>
</dbReference>
<accession>A0A164X713</accession>
<evidence type="ECO:0000313" key="4">
    <source>
        <dbReference type="Proteomes" id="UP000076722"/>
    </source>
</evidence>
<evidence type="ECO:0000256" key="1">
    <source>
        <dbReference type="SAM" id="MobiDB-lite"/>
    </source>
</evidence>
<dbReference type="PANTHER" id="PTHR35569:SF1">
    <property type="entry name" value="CYANAMIDE HYDRATASE DDI2-RELATED"/>
    <property type="match status" value="1"/>
</dbReference>
<feature type="compositionally biased region" description="Basic and acidic residues" evidence="1">
    <location>
        <begin position="21"/>
        <end position="30"/>
    </location>
</feature>